<dbReference type="Gene3D" id="3.90.228.10">
    <property type="match status" value="2"/>
</dbReference>
<dbReference type="PROSITE" id="PS51059">
    <property type="entry name" value="PARP_CATALYTIC"/>
    <property type="match status" value="1"/>
</dbReference>
<dbReference type="SUPFAM" id="SSF52949">
    <property type="entry name" value="Macro domain-like"/>
    <property type="match status" value="1"/>
</dbReference>
<evidence type="ECO:0000259" key="9">
    <source>
        <dbReference type="PROSITE" id="PS51154"/>
    </source>
</evidence>
<feature type="domain" description="Macro" evidence="9">
    <location>
        <begin position="966"/>
        <end position="1141"/>
    </location>
</feature>
<feature type="domain" description="PARP catalytic" evidence="8">
    <location>
        <begin position="1346"/>
        <end position="1580"/>
    </location>
</feature>
<dbReference type="SUPFAM" id="SSF117839">
    <property type="entry name" value="WWE domain"/>
    <property type="match status" value="1"/>
</dbReference>
<keyword evidence="4 6" id="KW-0520">NAD</keyword>
<dbReference type="InterPro" id="IPR002589">
    <property type="entry name" value="Macro_dom"/>
</dbReference>
<sequence length="1580" mass="182599">MSNLSDNIISIFVNKQVLTLKDSDINLALIAQGIQCYIEEVRHHVQILSPTLFQLSFNKDNTMTIHVDPQIDICEAFLAGHCHNIVKQCDKLHICREFDHCKIPNCRYPHNFTRGQNRKIVQQINCENINCILLVKLIRMKKIFNHSETSSNTRNINISNKNLIKKDDINKQIDISYPSKNLTQQIDMEIIEMTLEVKNIIIEKKFQESENEYFRRGKIQLEQINDVEKLLASPILPIENIDIKFKRTKQIIDRTSFLLKILINNQQDKIAESRIKLYIALLVGNHISYTVIDLSTMNEQICLIQCNHNLDFDKIRQQHESKPQLQGKNISLIQIYECDTVSICYIDEHKIMKYDDIRNIIQSVRKNVFTFQLVNQYYVEVEFINVDAFKEWMSIVEKFKAKFHITVTPVINEVDDENDGESVPSSTENIPFTINKPQPVTIKLRREWSMVAAHPIFKVEFKDYIHNELGGEIEINGDEVTYIGNFPRLQRCPSNEAILVNKINNYMQKLKYQTLHDLKLHHLNILRTYSTAVAFNRIHRNDYMIAAKPHDLFELRNKLFPKTNQHFQTDRVYVSKNHPFDDSHRSPSTPLLKQETMEESTSFPLVPPISPPSIYPVTTTEGVSMFSINTFEDRLQQHLKETYNVKVIIERNIINAKTKGEKIHIMIQLTGQMNDVRSALSDLINLFSSLRTRKFDDKTDGNWTKIDEAIDVIQHHFTLNNFLCICQKISSTCVNVNYFDLTNPQFGIDEQKIEDLINNQFSLATIIFNQQSPSSKFTKEWTNLEELIRKRDDFKKDICFYNETNTLYLFGLTKLVKEFRQRFEQIKNKYVPQPCKITLSDKQLNFLRYVGKNDLNKLEKQYKVDGCDLTLSRLQQHGHFLAPPDLHTKIKESLEALAQITETKFEIKSTAFEILINNEPERLLSLVKSKCYLEKKVQTHHCNISVPTAQIVDLEDRPQQSQNAQKTNSTSINIGKSTITIEIGDLTAQAVDVIVIGSTSEFLRNAIITKAGPQVQAEFNVLNKNSQKAGVTSNGTLPCKKILFIPSKVDSSNSSFLQTSLSEFVSTAITYVSDNGYKTLAFPSVGCGKLGFDPSIIAKYMIDETHVQLINNTSNIDVSFILLSSQQNVYDAFVKHLNTIQTHSKNLSKQNPKNKTNHHSKIPYEEKIIEITLISSNTNYLTKCKNDILELSHLYLFKTRLTDKHDMIDWSQNTINQYYDYCLKQHVIPTLDFDTLSLELIGPKDAVHEAEKCFYELTTETLKQARIHAVSRGVIWSVETTPNSDTWEQYSFKLNGVIEDAYLKKLPHIDFVNDKQEKYQVVLSKMEEHHETNIRHIRRKVVDSLLPDTWEPSDQNYKRVPLQSSSKEYQDVLQKFNTTMNNQYTQIIKIERIQNERWYKQYAAHRDEYKKRYGQLDERLLFHGCLDTSANQIVQECFNRSFAGVNGVVYGCGYAAHRDEYKKRYGQLDERLLFHGCLDTSANQIVQECFNRSFAGVNGVVYGCGVYFHSYANYSHSYAKPSGSGERTMFLARVLIGRTCQGNPSMKVPPAGYDTTTDGQNIFVVYHDAGAYADHLITYK</sequence>
<proteinExistence type="predicted"/>
<gene>
    <name evidence="10" type="ORF">SEV965_LOCUS9640</name>
</gene>
<dbReference type="PROSITE" id="PS50918">
    <property type="entry name" value="WWE"/>
    <property type="match status" value="1"/>
</dbReference>
<evidence type="ECO:0000256" key="3">
    <source>
        <dbReference type="ARBA" id="ARBA00022679"/>
    </source>
</evidence>
<dbReference type="SUPFAM" id="SSF56399">
    <property type="entry name" value="ADP-ribosylation"/>
    <property type="match status" value="2"/>
</dbReference>
<evidence type="ECO:0000256" key="6">
    <source>
        <dbReference type="RuleBase" id="RU362114"/>
    </source>
</evidence>
<dbReference type="EC" id="2.4.2.-" evidence="6"/>
<dbReference type="InterPro" id="IPR037197">
    <property type="entry name" value="WWE_dom_sf"/>
</dbReference>
<dbReference type="SMART" id="SM00506">
    <property type="entry name" value="A1pp"/>
    <property type="match status" value="1"/>
</dbReference>
<evidence type="ECO:0000313" key="10">
    <source>
        <dbReference type="EMBL" id="CAF0978693.1"/>
    </source>
</evidence>
<evidence type="ECO:0000259" key="8">
    <source>
        <dbReference type="PROSITE" id="PS51059"/>
    </source>
</evidence>
<dbReference type="GO" id="GO:0003950">
    <property type="term" value="F:NAD+ poly-ADP-ribosyltransferase activity"/>
    <property type="evidence" value="ECO:0007669"/>
    <property type="project" value="UniProtKB-UniRule"/>
</dbReference>
<keyword evidence="2 6" id="KW-0328">Glycosyltransferase</keyword>
<keyword evidence="3 6" id="KW-0808">Transferase</keyword>
<comment type="subcellular location">
    <subcellularLocation>
        <location evidence="1">Nucleus</location>
    </subcellularLocation>
</comment>
<dbReference type="GO" id="GO:0005634">
    <property type="term" value="C:nucleus"/>
    <property type="evidence" value="ECO:0007669"/>
    <property type="project" value="UniProtKB-SubCell"/>
</dbReference>
<organism evidence="10 11">
    <name type="scientific">Rotaria sordida</name>
    <dbReference type="NCBI Taxonomy" id="392033"/>
    <lineage>
        <taxon>Eukaryota</taxon>
        <taxon>Metazoa</taxon>
        <taxon>Spiralia</taxon>
        <taxon>Gnathifera</taxon>
        <taxon>Rotifera</taxon>
        <taxon>Eurotatoria</taxon>
        <taxon>Bdelloidea</taxon>
        <taxon>Philodinida</taxon>
        <taxon>Philodinidae</taxon>
        <taxon>Rotaria</taxon>
    </lineage>
</organism>
<evidence type="ECO:0000259" key="7">
    <source>
        <dbReference type="PROSITE" id="PS50918"/>
    </source>
</evidence>
<dbReference type="GO" id="GO:0003714">
    <property type="term" value="F:transcription corepressor activity"/>
    <property type="evidence" value="ECO:0007669"/>
    <property type="project" value="TreeGrafter"/>
</dbReference>
<dbReference type="Proteomes" id="UP000663889">
    <property type="component" value="Unassembled WGS sequence"/>
</dbReference>
<dbReference type="InterPro" id="IPR043472">
    <property type="entry name" value="Macro_dom-like"/>
</dbReference>
<dbReference type="Pfam" id="PF00644">
    <property type="entry name" value="PARP"/>
    <property type="match status" value="2"/>
</dbReference>
<dbReference type="InterPro" id="IPR004170">
    <property type="entry name" value="WWE_dom"/>
</dbReference>
<dbReference type="PANTHER" id="PTHR14453:SF67">
    <property type="entry name" value="POLY [ADP-RIBOSE] POLYMERASE"/>
    <property type="match status" value="1"/>
</dbReference>
<evidence type="ECO:0000256" key="2">
    <source>
        <dbReference type="ARBA" id="ARBA00022676"/>
    </source>
</evidence>
<evidence type="ECO:0000256" key="4">
    <source>
        <dbReference type="ARBA" id="ARBA00023027"/>
    </source>
</evidence>
<protein>
    <recommendedName>
        <fullName evidence="6">Poly [ADP-ribose] polymerase</fullName>
        <shortName evidence="6">PARP</shortName>
        <ecNumber evidence="6">2.4.2.-</ecNumber>
    </recommendedName>
</protein>
<dbReference type="Pfam" id="PF02825">
    <property type="entry name" value="WWE"/>
    <property type="match status" value="1"/>
</dbReference>
<reference evidence="10" key="1">
    <citation type="submission" date="2021-02" db="EMBL/GenBank/DDBJ databases">
        <authorList>
            <person name="Nowell W R."/>
        </authorList>
    </citation>
    <scope>NUCLEOTIDE SEQUENCE</scope>
</reference>
<dbReference type="PROSITE" id="PS51154">
    <property type="entry name" value="MACRO"/>
    <property type="match status" value="1"/>
</dbReference>
<evidence type="ECO:0000256" key="1">
    <source>
        <dbReference type="ARBA" id="ARBA00004123"/>
    </source>
</evidence>
<dbReference type="PANTHER" id="PTHR14453">
    <property type="entry name" value="PARP/ZINC FINGER CCCH TYPE DOMAIN CONTAINING PROTEIN"/>
    <property type="match status" value="1"/>
</dbReference>
<dbReference type="InterPro" id="IPR012317">
    <property type="entry name" value="Poly(ADP-ribose)pol_cat_dom"/>
</dbReference>
<accession>A0A814F9T7</accession>
<dbReference type="Pfam" id="PF01661">
    <property type="entry name" value="Macro"/>
    <property type="match status" value="1"/>
</dbReference>
<evidence type="ECO:0000313" key="11">
    <source>
        <dbReference type="Proteomes" id="UP000663889"/>
    </source>
</evidence>
<feature type="domain" description="WWE" evidence="7">
    <location>
        <begin position="1262"/>
        <end position="1339"/>
    </location>
</feature>
<dbReference type="GO" id="GO:0010629">
    <property type="term" value="P:negative regulation of gene expression"/>
    <property type="evidence" value="ECO:0007669"/>
    <property type="project" value="TreeGrafter"/>
</dbReference>
<name>A0A814F9T7_9BILA</name>
<keyword evidence="5" id="KW-0539">Nucleus</keyword>
<dbReference type="EMBL" id="CAJNOU010000380">
    <property type="protein sequence ID" value="CAF0978693.1"/>
    <property type="molecule type" value="Genomic_DNA"/>
</dbReference>
<dbReference type="Gene3D" id="3.40.220.10">
    <property type="entry name" value="Leucine Aminopeptidase, subunit E, domain 1"/>
    <property type="match status" value="1"/>
</dbReference>
<evidence type="ECO:0000256" key="5">
    <source>
        <dbReference type="ARBA" id="ARBA00023242"/>
    </source>
</evidence>
<dbReference type="Gene3D" id="3.30.720.50">
    <property type="match status" value="1"/>
</dbReference>
<dbReference type="InterPro" id="IPR052056">
    <property type="entry name" value="Mono-ARTD/PARP"/>
</dbReference>
<comment type="caution">
    <text evidence="10">The sequence shown here is derived from an EMBL/GenBank/DDBJ whole genome shotgun (WGS) entry which is preliminary data.</text>
</comment>
<dbReference type="GO" id="GO:0005737">
    <property type="term" value="C:cytoplasm"/>
    <property type="evidence" value="ECO:0007669"/>
    <property type="project" value="TreeGrafter"/>
</dbReference>